<gene>
    <name evidence="1" type="ORF">UX80_C0008G0011</name>
</gene>
<dbReference type="AlphaFoldDB" id="A0A0G1TUR9"/>
<dbReference type="PATRIC" id="fig|1618358.3.peg.484"/>
<dbReference type="GO" id="GO:0005975">
    <property type="term" value="P:carbohydrate metabolic process"/>
    <property type="evidence" value="ECO:0007669"/>
    <property type="project" value="InterPro"/>
</dbReference>
<dbReference type="GO" id="GO:0016832">
    <property type="term" value="F:aldehyde-lyase activity"/>
    <property type="evidence" value="ECO:0007669"/>
    <property type="project" value="InterPro"/>
</dbReference>
<dbReference type="InterPro" id="IPR000771">
    <property type="entry name" value="FBA_II"/>
</dbReference>
<dbReference type="STRING" id="1618358.UX80_C0008G0011"/>
<dbReference type="EMBL" id="LCNO01000008">
    <property type="protein sequence ID" value="KKU57898.1"/>
    <property type="molecule type" value="Genomic_DNA"/>
</dbReference>
<evidence type="ECO:0000313" key="1">
    <source>
        <dbReference type="EMBL" id="KKU57898.1"/>
    </source>
</evidence>
<sequence length="451" mass="50373">MSTGVIDINNASEMIDELVWEAVFGPEGDKKRARWIIWEAAQNLSVKPSSINDLYMARGRGETTLDFTIPAMNLRGMAYDMARSIFATAGRLNARAIICELARSEIGYTDQTPEEFSIVVLAAAIKEKWSGPVFIQGDHYQVKSEVPGMPKEGDIEEVKKLIKSSIESGIYNIDIDMSTLVDLSKRTEREQQLANIKYSVELAQFIRTWEPKGHAVSIGGEIGHIGGKNSTLADFKAFIEGFNKSVGSDVLGVSKIAVQTGTSHGGVVLPDGTLAKVNIDFSVLSEIGLSARKDYKIGGVVQHGASTLPESLFGQFTQNGVLEIHLATEFQNMILDHPRFPKDLKAGMYAWLDKERQKERGEGQTDEQFHYSVRKKAWGKFKRECWEINEDDKKEIRDSLSRKFEFLFKALNVVNSDKLVEKHIKPLRLHKRPSDFGLGESKIENVSDLSD</sequence>
<dbReference type="Proteomes" id="UP000034307">
    <property type="component" value="Unassembled WGS sequence"/>
</dbReference>
<dbReference type="InterPro" id="IPR050246">
    <property type="entry name" value="Class_II_FBP_aldolase"/>
</dbReference>
<dbReference type="GO" id="GO:0008270">
    <property type="term" value="F:zinc ion binding"/>
    <property type="evidence" value="ECO:0007669"/>
    <property type="project" value="InterPro"/>
</dbReference>
<evidence type="ECO:0000313" key="2">
    <source>
        <dbReference type="Proteomes" id="UP000034307"/>
    </source>
</evidence>
<reference evidence="1 2" key="1">
    <citation type="journal article" date="2015" name="Nature">
        <title>rRNA introns, odd ribosomes, and small enigmatic genomes across a large radiation of phyla.</title>
        <authorList>
            <person name="Brown C.T."/>
            <person name="Hug L.A."/>
            <person name="Thomas B.C."/>
            <person name="Sharon I."/>
            <person name="Castelle C.J."/>
            <person name="Singh A."/>
            <person name="Wilkins M.J."/>
            <person name="Williams K.H."/>
            <person name="Banfield J.F."/>
        </authorList>
    </citation>
    <scope>NUCLEOTIDE SEQUENCE [LARGE SCALE GENOMIC DNA]</scope>
</reference>
<dbReference type="PANTHER" id="PTHR30304">
    <property type="entry name" value="D-TAGATOSE-1,6-BISPHOSPHATE ALDOLASE"/>
    <property type="match status" value="1"/>
</dbReference>
<comment type="caution">
    <text evidence="1">The sequence shown here is derived from an EMBL/GenBank/DDBJ whole genome shotgun (WGS) entry which is preliminary data.</text>
</comment>
<dbReference type="InterPro" id="IPR013785">
    <property type="entry name" value="Aldolase_TIM"/>
</dbReference>
<dbReference type="PANTHER" id="PTHR30304:SF0">
    <property type="entry name" value="D-TAGATOSE-1,6-BISPHOSPHATE ALDOLASE SUBUNIT GATY-RELATED"/>
    <property type="match status" value="1"/>
</dbReference>
<dbReference type="Gene3D" id="3.20.20.70">
    <property type="entry name" value="Aldolase class I"/>
    <property type="match status" value="1"/>
</dbReference>
<protein>
    <submittedName>
        <fullName evidence="1">Ketose-bisphosphate aldolase class-II</fullName>
    </submittedName>
</protein>
<dbReference type="SUPFAM" id="SSF51569">
    <property type="entry name" value="Aldolase"/>
    <property type="match status" value="1"/>
</dbReference>
<dbReference type="Pfam" id="PF01116">
    <property type="entry name" value="F_bP_aldolase"/>
    <property type="match status" value="1"/>
</dbReference>
<organism evidence="1 2">
    <name type="scientific">Candidatus Amesbacteria bacterium GW2011_GWA2_47_11b</name>
    <dbReference type="NCBI Taxonomy" id="1618358"/>
    <lineage>
        <taxon>Bacteria</taxon>
        <taxon>Candidatus Amesiibacteriota</taxon>
    </lineage>
</organism>
<name>A0A0G1TUR9_9BACT</name>
<accession>A0A0G1TUR9</accession>
<proteinExistence type="predicted"/>